<dbReference type="Gene3D" id="3.40.50.720">
    <property type="entry name" value="NAD(P)-binding Rossmann-like Domain"/>
    <property type="match status" value="1"/>
</dbReference>
<comment type="caution">
    <text evidence="7">The sequence shown here is derived from an EMBL/GenBank/DDBJ whole genome shotgun (WGS) entry which is preliminary data.</text>
</comment>
<feature type="domain" description="NAD-glutamate dehydrogenase ACT3" evidence="6">
    <location>
        <begin position="552"/>
        <end position="631"/>
    </location>
</feature>
<dbReference type="SUPFAM" id="SSF53223">
    <property type="entry name" value="Aminoacid dehydrogenase-like, N-terminal domain"/>
    <property type="match status" value="1"/>
</dbReference>
<dbReference type="Pfam" id="PF21075">
    <property type="entry name" value="GDH_ACT1"/>
    <property type="match status" value="1"/>
</dbReference>
<dbReference type="Pfam" id="PF21079">
    <property type="entry name" value="GDH_HM2"/>
    <property type="match status" value="1"/>
</dbReference>
<protein>
    <submittedName>
        <fullName evidence="7">NAD-glutamate dehydrogenase</fullName>
    </submittedName>
</protein>
<name>A0A562ZR67_9BURK</name>
<feature type="domain" description="NAD-glutamate dehydrogenase ACT2" evidence="5">
    <location>
        <begin position="407"/>
        <end position="496"/>
    </location>
</feature>
<keyword evidence="1" id="KW-0560">Oxidoreductase</keyword>
<dbReference type="PANTHER" id="PTHR43403">
    <property type="entry name" value="NAD-SPECIFIC GLUTAMATE DEHYDROGENASE"/>
    <property type="match status" value="1"/>
</dbReference>
<dbReference type="RefSeq" id="WP_145893434.1">
    <property type="nucleotide sequence ID" value="NZ_VOBQ01000010.1"/>
</dbReference>
<dbReference type="Pfam" id="PF21073">
    <property type="entry name" value="GDH_HM1"/>
    <property type="match status" value="1"/>
</dbReference>
<evidence type="ECO:0000259" key="6">
    <source>
        <dbReference type="Pfam" id="PF21077"/>
    </source>
</evidence>
<dbReference type="InterPro" id="IPR046346">
    <property type="entry name" value="Aminoacid_DH-like_N_sf"/>
</dbReference>
<feature type="domain" description="NAD-glutamate dehydrogenase catalytic" evidence="2">
    <location>
        <begin position="728"/>
        <end position="1227"/>
    </location>
</feature>
<dbReference type="Pfam" id="PF21076">
    <property type="entry name" value="GDH_ACT2"/>
    <property type="match status" value="1"/>
</dbReference>
<accession>A0A562ZR67</accession>
<dbReference type="InterPro" id="IPR049058">
    <property type="entry name" value="NAD_Glu_DH_HM2"/>
</dbReference>
<dbReference type="InterPro" id="IPR007780">
    <property type="entry name" value="NAD_Glu_DH_bac"/>
</dbReference>
<dbReference type="Pfam" id="PF21078">
    <property type="entry name" value="GDH_HM3"/>
    <property type="match status" value="1"/>
</dbReference>
<dbReference type="GO" id="GO:0004352">
    <property type="term" value="F:glutamate dehydrogenase (NAD+) activity"/>
    <property type="evidence" value="ECO:0007669"/>
    <property type="project" value="InterPro"/>
</dbReference>
<dbReference type="Pfam" id="PF21074">
    <property type="entry name" value="GDH_C"/>
    <property type="match status" value="1"/>
</dbReference>
<dbReference type="InterPro" id="IPR036291">
    <property type="entry name" value="NAD(P)-bd_dom_sf"/>
</dbReference>
<evidence type="ECO:0000259" key="5">
    <source>
        <dbReference type="Pfam" id="PF21076"/>
    </source>
</evidence>
<evidence type="ECO:0000256" key="1">
    <source>
        <dbReference type="ARBA" id="ARBA00023002"/>
    </source>
</evidence>
<proteinExistence type="predicted"/>
<evidence type="ECO:0000259" key="2">
    <source>
        <dbReference type="Pfam" id="PF05088"/>
    </source>
</evidence>
<dbReference type="GO" id="GO:0006538">
    <property type="term" value="P:L-glutamate catabolic process"/>
    <property type="evidence" value="ECO:0007669"/>
    <property type="project" value="InterPro"/>
</dbReference>
<dbReference type="OrthoDB" id="9758052at2"/>
<dbReference type="PIRSF" id="PIRSF036761">
    <property type="entry name" value="GDH_Mll4104"/>
    <property type="match status" value="1"/>
</dbReference>
<dbReference type="InterPro" id="IPR049059">
    <property type="entry name" value="NAD_Glu_DH_HM1"/>
</dbReference>
<feature type="domain" description="NAD-specific glutamate dehydrogenase C-terminal" evidence="3">
    <location>
        <begin position="1272"/>
        <end position="1601"/>
    </location>
</feature>
<dbReference type="InterPro" id="IPR049062">
    <property type="entry name" value="NAD_Glu_DH_ACT2"/>
</dbReference>
<reference evidence="7 8" key="1">
    <citation type="submission" date="2019-07" db="EMBL/GenBank/DDBJ databases">
        <title>Caenimonas sedimenti sp. nov., isolated from activated sludge.</title>
        <authorList>
            <person name="Xu J."/>
        </authorList>
    </citation>
    <scope>NUCLEOTIDE SEQUENCE [LARGE SCALE GENOMIC DNA]</scope>
    <source>
        <strain evidence="7 8">HX-9-20</strain>
    </source>
</reference>
<dbReference type="InterPro" id="IPR049056">
    <property type="entry name" value="NAD_Glu_DH_HM3"/>
</dbReference>
<dbReference type="PANTHER" id="PTHR43403:SF1">
    <property type="entry name" value="NAD-SPECIFIC GLUTAMATE DEHYDROGENASE"/>
    <property type="match status" value="1"/>
</dbReference>
<dbReference type="InterPro" id="IPR048381">
    <property type="entry name" value="GDH_C"/>
</dbReference>
<keyword evidence="8" id="KW-1185">Reference proteome</keyword>
<dbReference type="SUPFAM" id="SSF51735">
    <property type="entry name" value="NAD(P)-binding Rossmann-fold domains"/>
    <property type="match status" value="1"/>
</dbReference>
<dbReference type="GO" id="GO:0004069">
    <property type="term" value="F:L-aspartate:2-oxoglutarate aminotransferase activity"/>
    <property type="evidence" value="ECO:0007669"/>
    <property type="project" value="InterPro"/>
</dbReference>
<feature type="domain" description="NAD-glutamate dehydrogenase N-terminal ACT1" evidence="4">
    <location>
        <begin position="34"/>
        <end position="175"/>
    </location>
</feature>
<organism evidence="7 8">
    <name type="scientific">Caenimonas sedimenti</name>
    <dbReference type="NCBI Taxonomy" id="2596921"/>
    <lineage>
        <taxon>Bacteria</taxon>
        <taxon>Pseudomonadati</taxon>
        <taxon>Pseudomonadota</taxon>
        <taxon>Betaproteobacteria</taxon>
        <taxon>Burkholderiales</taxon>
        <taxon>Comamonadaceae</taxon>
        <taxon>Caenimonas</taxon>
    </lineage>
</organism>
<sequence length="1604" mass="177162">MHNTESQRGERVEAVLALAANRQAAADKKPIASFAHEYFRQVDIEDLTERTADDLLGALLSHWQFGSQRSPGVPKVRVLSPSTGEDGWGSRHSVVEIVNDDMPFLVDSVTMEISRHGLSLHLIIHPIYAVERDDKGMLKAIRPRGEAPDLPRESWMYIEVDRIVDPAKRAALAAGIERVLADVRAAVADWQPMLTRMHEAIDELARTPTSVPSAEVAESCAFLQWLSDEHFTLLGYRRHDLVAEGGDTSLRPVPGTGLGVLKAEKPETVSASFAALPIAARAQARAPLPLLVVTKANTRSTVHRDGYTDYVGVKRYDDNGAVIGEHRFIGLFTSTAYAARVDETPLLRVKVAAVAQRAGLAPGGHLSKALQHTLETYPRDDLFQIPEDDLYETAMGVLALGERHRLRLFTWRDPFERFVSCLIFMPRESYSTDLRLKFQRILMQTLEGSSVEFDVLLSGTKLARVHFTVRVAPGKMPAFDRKDIERKLATAARRWEDDLREALVDSEGEAAGLALDRRWSTAFPLSFREKVPARAAVYDIRKFNGLTPEDSLALALYWPLGAAPGTLGLKVYRLGAPVVLSDSLPMLEHMGVRVLGEANYRIAASDDEAAAVYVHDFELQAQPAAEIEQQTLARLFEDAFARVFRGEVENDNFNRLVLLAGLSAEEIVVLRAYAKYLRQIGFPQTQATITTTLATHPRLARMLVGLFRLRFDPEKRDDAGAFAQVNALEKALEKVSNLTEDRVLRQLLALVQATLRTNFWRTGTGHSGAAGPRRSFLSMKFDSAKVPGLPKPVPLYEIFVYSPRFEGIHLRGGRVARGGLRWSDRPDDFRTEVLGLVKAQMVKNTVIVPVGSKGGFVLKKAPPASDREAFMKEGIACYQDYLRGLLDLTDNLVAGKTVPPPQVVRHDGDDTYLVVAADKGTATFSDFANAVSAEYGHWLGDAFASGGGLGYDHKVMGITARGAWESVKRHFREMGHDTQTTDFTVVGIGDMSGDVFGNGMLLSPHIKLLAAFDHRHIFIDPSPDPAASYDERERLFKLPRSSWADYEARLISEGGGIWARSEKSVPLSAQARAALGIEAEQLTPTELVSAILKAPVDLLYNGGIGTYVKASTETHADVGDRANDALRVNGSELRCKVIAEGGNLGFTQRGRIEAALAGVKVNTDAIDNSAGVDTSDHEVNIKILLNIAVSDGEMTQKQRNTLLPQMTDDVAALVLRDNYFQTQALSIGGRLAVRQLDEQARFMRYLEKQGQLNREIEYLPSEETIAERKAKGLGLTNPERAVLLAYSKMWLNDELIDSDLPEDPWVATALERYFPSKLKEKFAAYIPRHPLKREIIATHVLNSMVNRVGPTFTHRLMEITGTTPSQIVRAYLAAREVFGLVGLWQKIEALDSQVPDATQAEMVIALRGLVSRATTWFLRSRRLFESTELQVKRFAPAVEALRPRLEAQSAQSPRTASWVQAGVPEALAAQVDAAEGLFNALDIADISESAKRPLEHTAEVHTGVGDRLGLDRMRQQIELLPAESFWANLAKLALGDDLTDLQRSIALEAVGHHDGPAAQVLDQWEHDNRQALERAQRLLAELRDSPGGDLAMLSVALRELRNLV</sequence>
<dbReference type="EMBL" id="VOBQ01000010">
    <property type="protein sequence ID" value="TWO70846.1"/>
    <property type="molecule type" value="Genomic_DNA"/>
</dbReference>
<dbReference type="InterPro" id="IPR049064">
    <property type="entry name" value="NAD_Glu_DH_ACT3"/>
</dbReference>
<dbReference type="Pfam" id="PF05088">
    <property type="entry name" value="Bac_GDH_CD"/>
    <property type="match status" value="1"/>
</dbReference>
<dbReference type="InterPro" id="IPR024727">
    <property type="entry name" value="NAD_Glu_DH_N_ACT1"/>
</dbReference>
<gene>
    <name evidence="7" type="ORF">FN976_12830</name>
</gene>
<evidence type="ECO:0000259" key="3">
    <source>
        <dbReference type="Pfam" id="PF21074"/>
    </source>
</evidence>
<evidence type="ECO:0000259" key="4">
    <source>
        <dbReference type="Pfam" id="PF21075"/>
    </source>
</evidence>
<dbReference type="Proteomes" id="UP000318199">
    <property type="component" value="Unassembled WGS sequence"/>
</dbReference>
<dbReference type="Pfam" id="PF21077">
    <property type="entry name" value="GDH_ACT3"/>
    <property type="match status" value="1"/>
</dbReference>
<evidence type="ECO:0000313" key="8">
    <source>
        <dbReference type="Proteomes" id="UP000318199"/>
    </source>
</evidence>
<dbReference type="InterPro" id="IPR028971">
    <property type="entry name" value="NAD-GDH_cat"/>
</dbReference>
<evidence type="ECO:0000313" key="7">
    <source>
        <dbReference type="EMBL" id="TWO70846.1"/>
    </source>
</evidence>